<evidence type="ECO:0000313" key="3">
    <source>
        <dbReference type="Proteomes" id="UP001530400"/>
    </source>
</evidence>
<organism evidence="2 3">
    <name type="scientific">Cyclotella atomus</name>
    <dbReference type="NCBI Taxonomy" id="382360"/>
    <lineage>
        <taxon>Eukaryota</taxon>
        <taxon>Sar</taxon>
        <taxon>Stramenopiles</taxon>
        <taxon>Ochrophyta</taxon>
        <taxon>Bacillariophyta</taxon>
        <taxon>Coscinodiscophyceae</taxon>
        <taxon>Thalassiosirophycidae</taxon>
        <taxon>Stephanodiscales</taxon>
        <taxon>Stephanodiscaceae</taxon>
        <taxon>Cyclotella</taxon>
    </lineage>
</organism>
<comment type="caution">
    <text evidence="2">The sequence shown here is derived from an EMBL/GenBank/DDBJ whole genome shotgun (WGS) entry which is preliminary data.</text>
</comment>
<protein>
    <submittedName>
        <fullName evidence="2">Uncharacterized protein</fullName>
    </submittedName>
</protein>
<dbReference type="Proteomes" id="UP001530400">
    <property type="component" value="Unassembled WGS sequence"/>
</dbReference>
<dbReference type="EMBL" id="JALLPJ020001166">
    <property type="protein sequence ID" value="KAL3775133.1"/>
    <property type="molecule type" value="Genomic_DNA"/>
</dbReference>
<accession>A0ABD3NI95</accession>
<sequence length="157" mass="17763">MDPLLKFDPTLGKGLSTNRKRMLGDATLLRVAPCATLEEVTELAADVQYESARNEQTKLVDIVMAAVRYLGQEEVEEVDPPMEQQTLHQEGSKSQDDNQPQRKKQKTGFSTEASSLNEEFVRQVTKEFERRGYVFGLNLRAKEDNHANLPPDHPTPH</sequence>
<keyword evidence="3" id="KW-1185">Reference proteome</keyword>
<reference evidence="2 3" key="1">
    <citation type="submission" date="2024-10" db="EMBL/GenBank/DDBJ databases">
        <title>Updated reference genomes for cyclostephanoid diatoms.</title>
        <authorList>
            <person name="Roberts W.R."/>
            <person name="Alverson A.J."/>
        </authorList>
    </citation>
    <scope>NUCLEOTIDE SEQUENCE [LARGE SCALE GENOMIC DNA]</scope>
    <source>
        <strain evidence="2 3">AJA010-31</strain>
    </source>
</reference>
<feature type="compositionally biased region" description="Basic and acidic residues" evidence="1">
    <location>
        <begin position="90"/>
        <end position="100"/>
    </location>
</feature>
<name>A0ABD3NI95_9STRA</name>
<feature type="compositionally biased region" description="Polar residues" evidence="1">
    <location>
        <begin position="107"/>
        <end position="116"/>
    </location>
</feature>
<evidence type="ECO:0000256" key="1">
    <source>
        <dbReference type="SAM" id="MobiDB-lite"/>
    </source>
</evidence>
<evidence type="ECO:0000313" key="2">
    <source>
        <dbReference type="EMBL" id="KAL3775133.1"/>
    </source>
</evidence>
<proteinExistence type="predicted"/>
<dbReference type="AlphaFoldDB" id="A0ABD3NI95"/>
<feature type="region of interest" description="Disordered" evidence="1">
    <location>
        <begin position="74"/>
        <end position="116"/>
    </location>
</feature>
<gene>
    <name evidence="2" type="ORF">ACHAWO_001956</name>
</gene>